<evidence type="ECO:0000256" key="1">
    <source>
        <dbReference type="SAM" id="MobiDB-lite"/>
    </source>
</evidence>
<reference evidence="4" key="1">
    <citation type="submission" date="2016-11" db="UniProtKB">
        <authorList>
            <consortium name="WormBaseParasite"/>
        </authorList>
    </citation>
    <scope>IDENTIFICATION</scope>
</reference>
<keyword evidence="2" id="KW-0812">Transmembrane</keyword>
<keyword evidence="3" id="KW-1185">Reference proteome</keyword>
<sequence length="88" mass="9296">MPSGGNMDKWGNKPGFEGPGQSGQRDGSEFGGIGGGGGSAFKMPSIPSWFWLALIFVVIPLLCCCLCCYCCCCRNKRGANQVPQDDGK</sequence>
<proteinExistence type="predicted"/>
<keyword evidence="2" id="KW-1133">Transmembrane helix</keyword>
<dbReference type="WBParaSite" id="Hba_18155">
    <property type="protein sequence ID" value="Hba_18155"/>
    <property type="gene ID" value="Hba_18155"/>
</dbReference>
<name>A0A1I7XKY5_HETBA</name>
<evidence type="ECO:0000313" key="4">
    <source>
        <dbReference type="WBParaSite" id="Hba_18155"/>
    </source>
</evidence>
<dbReference type="AlphaFoldDB" id="A0A1I7XKY5"/>
<feature type="region of interest" description="Disordered" evidence="1">
    <location>
        <begin position="1"/>
        <end position="33"/>
    </location>
</feature>
<evidence type="ECO:0000256" key="2">
    <source>
        <dbReference type="SAM" id="Phobius"/>
    </source>
</evidence>
<accession>A0A1I7XKY5</accession>
<protein>
    <submittedName>
        <fullName evidence="4">Uncharacterized protein</fullName>
    </submittedName>
</protein>
<evidence type="ECO:0000313" key="3">
    <source>
        <dbReference type="Proteomes" id="UP000095283"/>
    </source>
</evidence>
<organism evidence="3 4">
    <name type="scientific">Heterorhabditis bacteriophora</name>
    <name type="common">Entomopathogenic nematode worm</name>
    <dbReference type="NCBI Taxonomy" id="37862"/>
    <lineage>
        <taxon>Eukaryota</taxon>
        <taxon>Metazoa</taxon>
        <taxon>Ecdysozoa</taxon>
        <taxon>Nematoda</taxon>
        <taxon>Chromadorea</taxon>
        <taxon>Rhabditida</taxon>
        <taxon>Rhabditina</taxon>
        <taxon>Rhabditomorpha</taxon>
        <taxon>Strongyloidea</taxon>
        <taxon>Heterorhabditidae</taxon>
        <taxon>Heterorhabditis</taxon>
    </lineage>
</organism>
<keyword evidence="2" id="KW-0472">Membrane</keyword>
<feature type="transmembrane region" description="Helical" evidence="2">
    <location>
        <begin position="49"/>
        <end position="72"/>
    </location>
</feature>
<dbReference type="Proteomes" id="UP000095283">
    <property type="component" value="Unplaced"/>
</dbReference>